<dbReference type="AlphaFoldDB" id="A0A426XP14"/>
<dbReference type="EMBL" id="AMZH03018735">
    <property type="protein sequence ID" value="RRT41237.1"/>
    <property type="molecule type" value="Genomic_DNA"/>
</dbReference>
<evidence type="ECO:0000313" key="2">
    <source>
        <dbReference type="Proteomes" id="UP000287651"/>
    </source>
</evidence>
<dbReference type="InterPro" id="IPR001611">
    <property type="entry name" value="Leu-rich_rpt"/>
</dbReference>
<protein>
    <submittedName>
        <fullName evidence="1">Uncharacterized protein</fullName>
    </submittedName>
</protein>
<comment type="caution">
    <text evidence="1">The sequence shown here is derived from an EMBL/GenBank/DDBJ whole genome shotgun (WGS) entry which is preliminary data.</text>
</comment>
<dbReference type="PROSITE" id="PS51257">
    <property type="entry name" value="PROKAR_LIPOPROTEIN"/>
    <property type="match status" value="1"/>
</dbReference>
<proteinExistence type="predicted"/>
<gene>
    <name evidence="1" type="ORF">B296_00053799</name>
</gene>
<organism evidence="1 2">
    <name type="scientific">Ensete ventricosum</name>
    <name type="common">Abyssinian banana</name>
    <name type="synonym">Musa ensete</name>
    <dbReference type="NCBI Taxonomy" id="4639"/>
    <lineage>
        <taxon>Eukaryota</taxon>
        <taxon>Viridiplantae</taxon>
        <taxon>Streptophyta</taxon>
        <taxon>Embryophyta</taxon>
        <taxon>Tracheophyta</taxon>
        <taxon>Spermatophyta</taxon>
        <taxon>Magnoliopsida</taxon>
        <taxon>Liliopsida</taxon>
        <taxon>Zingiberales</taxon>
        <taxon>Musaceae</taxon>
        <taxon>Ensete</taxon>
    </lineage>
</organism>
<name>A0A426XP14_ENSVE</name>
<reference evidence="1 2" key="1">
    <citation type="journal article" date="2014" name="Agronomy (Basel)">
        <title>A Draft Genome Sequence for Ensete ventricosum, the Drought-Tolerant Tree Against Hunger.</title>
        <authorList>
            <person name="Harrison J."/>
            <person name="Moore K.A."/>
            <person name="Paszkiewicz K."/>
            <person name="Jones T."/>
            <person name="Grant M."/>
            <person name="Ambacheew D."/>
            <person name="Muzemil S."/>
            <person name="Studholme D.J."/>
        </authorList>
    </citation>
    <scope>NUCLEOTIDE SEQUENCE [LARGE SCALE GENOMIC DNA]</scope>
</reference>
<dbReference type="PROSITE" id="PS51450">
    <property type="entry name" value="LRR"/>
    <property type="match status" value="1"/>
</dbReference>
<sequence length="120" mass="13045">MIRLSISAATHSPPLLQPQPWATHNCIAAAASLSCPASSSTANSILYPSVATFLLYRCLVLLSSLSSSNRSLALLNRRRCPLPAKPQRYHLPPLSLPHNRITSLGIEQSLTHIPLDDLLQ</sequence>
<evidence type="ECO:0000313" key="1">
    <source>
        <dbReference type="EMBL" id="RRT41237.1"/>
    </source>
</evidence>
<dbReference type="Proteomes" id="UP000287651">
    <property type="component" value="Unassembled WGS sequence"/>
</dbReference>
<accession>A0A426XP14</accession>